<feature type="region of interest" description="Disordered" evidence="1">
    <location>
        <begin position="68"/>
        <end position="87"/>
    </location>
</feature>
<accession>A0A517P8X9</accession>
<organism evidence="3 4">
    <name type="scientific">Alienimonas californiensis</name>
    <dbReference type="NCBI Taxonomy" id="2527989"/>
    <lineage>
        <taxon>Bacteria</taxon>
        <taxon>Pseudomonadati</taxon>
        <taxon>Planctomycetota</taxon>
        <taxon>Planctomycetia</taxon>
        <taxon>Planctomycetales</taxon>
        <taxon>Planctomycetaceae</taxon>
        <taxon>Alienimonas</taxon>
    </lineage>
</organism>
<evidence type="ECO:0000256" key="1">
    <source>
        <dbReference type="SAM" id="MobiDB-lite"/>
    </source>
</evidence>
<keyword evidence="2" id="KW-0732">Signal</keyword>
<evidence type="ECO:0000313" key="4">
    <source>
        <dbReference type="Proteomes" id="UP000318741"/>
    </source>
</evidence>
<keyword evidence="4" id="KW-1185">Reference proteome</keyword>
<evidence type="ECO:0000256" key="2">
    <source>
        <dbReference type="SAM" id="SignalP"/>
    </source>
</evidence>
<proteinExistence type="predicted"/>
<dbReference type="EMBL" id="CP036265">
    <property type="protein sequence ID" value="QDT15821.1"/>
    <property type="molecule type" value="Genomic_DNA"/>
</dbReference>
<protein>
    <submittedName>
        <fullName evidence="3">Uncharacterized protein</fullName>
    </submittedName>
</protein>
<feature type="chain" id="PRO_5021900493" evidence="2">
    <location>
        <begin position="31"/>
        <end position="231"/>
    </location>
</feature>
<dbReference type="PROSITE" id="PS51257">
    <property type="entry name" value="PROKAR_LIPOPROTEIN"/>
    <property type="match status" value="1"/>
</dbReference>
<dbReference type="KEGG" id="acaf:CA12_19160"/>
<feature type="region of interest" description="Disordered" evidence="1">
    <location>
        <begin position="163"/>
        <end position="231"/>
    </location>
</feature>
<dbReference type="RefSeq" id="WP_145358719.1">
    <property type="nucleotide sequence ID" value="NZ_CP036265.1"/>
</dbReference>
<evidence type="ECO:0000313" key="3">
    <source>
        <dbReference type="EMBL" id="QDT15821.1"/>
    </source>
</evidence>
<dbReference type="AlphaFoldDB" id="A0A517P8X9"/>
<feature type="compositionally biased region" description="Low complexity" evidence="1">
    <location>
        <begin position="43"/>
        <end position="60"/>
    </location>
</feature>
<reference evidence="3 4" key="1">
    <citation type="submission" date="2019-02" db="EMBL/GenBank/DDBJ databases">
        <title>Deep-cultivation of Planctomycetes and their phenomic and genomic characterization uncovers novel biology.</title>
        <authorList>
            <person name="Wiegand S."/>
            <person name="Jogler M."/>
            <person name="Boedeker C."/>
            <person name="Pinto D."/>
            <person name="Vollmers J."/>
            <person name="Rivas-Marin E."/>
            <person name="Kohn T."/>
            <person name="Peeters S.H."/>
            <person name="Heuer A."/>
            <person name="Rast P."/>
            <person name="Oberbeckmann S."/>
            <person name="Bunk B."/>
            <person name="Jeske O."/>
            <person name="Meyerdierks A."/>
            <person name="Storesund J.E."/>
            <person name="Kallscheuer N."/>
            <person name="Luecker S."/>
            <person name="Lage O.M."/>
            <person name="Pohl T."/>
            <person name="Merkel B.J."/>
            <person name="Hornburger P."/>
            <person name="Mueller R.-W."/>
            <person name="Bruemmer F."/>
            <person name="Labrenz M."/>
            <person name="Spormann A.M."/>
            <person name="Op den Camp H."/>
            <person name="Overmann J."/>
            <person name="Amann R."/>
            <person name="Jetten M.S.M."/>
            <person name="Mascher T."/>
            <person name="Medema M.H."/>
            <person name="Devos D.P."/>
            <person name="Kaster A.-K."/>
            <person name="Ovreas L."/>
            <person name="Rohde M."/>
            <person name="Galperin M.Y."/>
            <person name="Jogler C."/>
        </authorList>
    </citation>
    <scope>NUCLEOTIDE SEQUENCE [LARGE SCALE GENOMIC DNA]</scope>
    <source>
        <strain evidence="3 4">CA12</strain>
    </source>
</reference>
<gene>
    <name evidence="3" type="ORF">CA12_19160</name>
</gene>
<feature type="compositionally biased region" description="Low complexity" evidence="1">
    <location>
        <begin position="192"/>
        <end position="211"/>
    </location>
</feature>
<feature type="region of interest" description="Disordered" evidence="1">
    <location>
        <begin position="29"/>
        <end position="60"/>
    </location>
</feature>
<feature type="signal peptide" evidence="2">
    <location>
        <begin position="1"/>
        <end position="30"/>
    </location>
</feature>
<feature type="compositionally biased region" description="Basic and acidic residues" evidence="1">
    <location>
        <begin position="221"/>
        <end position="231"/>
    </location>
</feature>
<sequence length="231" mass="23487" precursor="true">MPRSFRTLPLGPLGAFAVAALSGCGGAELAATEDPQAPPPAAPVAAPSDPAPAPIAAASAAPPAAAPRVAAAPLPPEPPADWDFFGPPVDPVAADQAGPRTEHLHLRGFWDVDGRRIAQLWAGRSDGTGQMLLLAAGESGAGVTVVELGEDTATIEHPERVVLTMNPNRDRSAAARPGTVQTGTSGPAVGWPSTPVAAPRSRSRPESAASYRPPPPPPRPSADRLGRDHAD</sequence>
<name>A0A517P8X9_9PLAN</name>
<dbReference type="Proteomes" id="UP000318741">
    <property type="component" value="Chromosome"/>
</dbReference>